<dbReference type="EMBL" id="DACSEO010000138">
    <property type="protein sequence ID" value="HAT1684992.1"/>
    <property type="molecule type" value="Genomic_DNA"/>
</dbReference>
<reference evidence="1" key="2">
    <citation type="submission" date="2020-11" db="EMBL/GenBank/DDBJ databases">
        <authorList>
            <consortium name="NCBI Pathogen Detection Project"/>
        </authorList>
    </citation>
    <scope>NUCLEOTIDE SEQUENCE</scope>
    <source>
        <strain evidence="1">R404</strain>
    </source>
</reference>
<protein>
    <submittedName>
        <fullName evidence="1">Uncharacterized protein</fullName>
    </submittedName>
</protein>
<dbReference type="Proteomes" id="UP000856143">
    <property type="component" value="Unassembled WGS sequence"/>
</dbReference>
<name>A0AAN5RGS0_KLEOX</name>
<accession>A0AAN5RGS0</accession>
<organism evidence="1 2">
    <name type="scientific">Klebsiella oxytoca</name>
    <dbReference type="NCBI Taxonomy" id="571"/>
    <lineage>
        <taxon>Bacteria</taxon>
        <taxon>Pseudomonadati</taxon>
        <taxon>Pseudomonadota</taxon>
        <taxon>Gammaproteobacteria</taxon>
        <taxon>Enterobacterales</taxon>
        <taxon>Enterobacteriaceae</taxon>
        <taxon>Klebsiella/Raoultella group</taxon>
        <taxon>Klebsiella</taxon>
    </lineage>
</organism>
<dbReference type="AlphaFoldDB" id="A0AAN5RGS0"/>
<comment type="caution">
    <text evidence="1">The sequence shown here is derived from an EMBL/GenBank/DDBJ whole genome shotgun (WGS) entry which is preliminary data.</text>
</comment>
<evidence type="ECO:0000313" key="2">
    <source>
        <dbReference type="Proteomes" id="UP000856143"/>
    </source>
</evidence>
<evidence type="ECO:0000313" key="1">
    <source>
        <dbReference type="EMBL" id="HAT1684992.1"/>
    </source>
</evidence>
<reference evidence="1" key="1">
    <citation type="journal article" date="2018" name="Genome Biol.">
        <title>SKESA: strategic k-mer extension for scrupulous assemblies.</title>
        <authorList>
            <person name="Souvorov A."/>
            <person name="Agarwala R."/>
            <person name="Lipman D.J."/>
        </authorList>
    </citation>
    <scope>NUCLEOTIDE SEQUENCE</scope>
    <source>
        <strain evidence="1">R404</strain>
    </source>
</reference>
<proteinExistence type="predicted"/>
<sequence>TNDIFILKDDFVKIKDASKNGSELAKVSGFDYFHEYDEEDNDKNKNTTEARNSATSIKIAKALIINYHPDIKSNPKKLAGILETEIKKAGLGDFSVSKDTISRWMKGDY</sequence>
<gene>
    <name evidence="1" type="ORF">I8Y21_005821</name>
</gene>
<feature type="non-terminal residue" evidence="1">
    <location>
        <position position="1"/>
    </location>
</feature>